<evidence type="ECO:0000313" key="5">
    <source>
        <dbReference type="Proteomes" id="UP000002320"/>
    </source>
</evidence>
<dbReference type="GO" id="GO:0000981">
    <property type="term" value="F:DNA-binding transcription factor activity, RNA polymerase II-specific"/>
    <property type="evidence" value="ECO:0007669"/>
    <property type="project" value="TreeGrafter"/>
</dbReference>
<dbReference type="GO" id="GO:0000978">
    <property type="term" value="F:RNA polymerase II cis-regulatory region sequence-specific DNA binding"/>
    <property type="evidence" value="ECO:0007669"/>
    <property type="project" value="TreeGrafter"/>
</dbReference>
<dbReference type="Pfam" id="PF16179">
    <property type="entry name" value="RHD_dimer"/>
    <property type="match status" value="1"/>
</dbReference>
<dbReference type="SUPFAM" id="SSF49417">
    <property type="entry name" value="p53-like transcription factors"/>
    <property type="match status" value="1"/>
</dbReference>
<dbReference type="GO" id="GO:0033554">
    <property type="term" value="P:cellular response to stress"/>
    <property type="evidence" value="ECO:0007669"/>
    <property type="project" value="TreeGrafter"/>
</dbReference>
<dbReference type="GO" id="GO:0034097">
    <property type="term" value="P:response to cytokine"/>
    <property type="evidence" value="ECO:0007669"/>
    <property type="project" value="TreeGrafter"/>
</dbReference>
<dbReference type="GO" id="GO:0007249">
    <property type="term" value="P:canonical NF-kappaB signal transduction"/>
    <property type="evidence" value="ECO:0007669"/>
    <property type="project" value="TreeGrafter"/>
</dbReference>
<dbReference type="InterPro" id="IPR014756">
    <property type="entry name" value="Ig_E-set"/>
</dbReference>
<evidence type="ECO:0000313" key="4">
    <source>
        <dbReference type="EnsemblMetazoa" id="CPIJ011758-PA"/>
    </source>
</evidence>
<dbReference type="InterPro" id="IPR032397">
    <property type="entry name" value="RHD_dimer"/>
</dbReference>
<feature type="compositionally biased region" description="Polar residues" evidence="1">
    <location>
        <begin position="350"/>
        <end position="364"/>
    </location>
</feature>
<dbReference type="VEuPathDB" id="VectorBase:CPIJ011758"/>
<dbReference type="VEuPathDB" id="VectorBase:CQUJHB015485"/>
<evidence type="ECO:0000313" key="3">
    <source>
        <dbReference type="EMBL" id="EDS36297.1"/>
    </source>
</evidence>
<dbReference type="PANTHER" id="PTHR24169:SF25">
    <property type="entry name" value="DORSAL-RELATED IMMUNITY FACTOR DIF-RELATED"/>
    <property type="match status" value="1"/>
</dbReference>
<dbReference type="OMA" id="MEIANED"/>
<dbReference type="EMBL" id="DS232157">
    <property type="protein sequence ID" value="EDS36297.1"/>
    <property type="molecule type" value="Genomic_DNA"/>
</dbReference>
<gene>
    <name evidence="4" type="primary">6044442</name>
    <name evidence="3" type="ORF">CpipJ_CPIJ011758</name>
</gene>
<dbReference type="Gene3D" id="2.60.40.340">
    <property type="entry name" value="Rel homology domain (RHD), DNA-binding domain"/>
    <property type="match status" value="1"/>
</dbReference>
<dbReference type="PANTHER" id="PTHR24169">
    <property type="entry name" value="NUCLEAR FACTOR NF-KAPPA-B PROTEIN"/>
    <property type="match status" value="1"/>
</dbReference>
<dbReference type="InterPro" id="IPR013783">
    <property type="entry name" value="Ig-like_fold"/>
</dbReference>
<dbReference type="GO" id="GO:0005737">
    <property type="term" value="C:cytoplasm"/>
    <property type="evidence" value="ECO:0007669"/>
    <property type="project" value="InterPro"/>
</dbReference>
<dbReference type="Gene3D" id="2.60.40.10">
    <property type="entry name" value="Immunoglobulins"/>
    <property type="match status" value="1"/>
</dbReference>
<organism>
    <name type="scientific">Culex quinquefasciatus</name>
    <name type="common">Southern house mosquito</name>
    <name type="synonym">Culex pungens</name>
    <dbReference type="NCBI Taxonomy" id="7176"/>
    <lineage>
        <taxon>Eukaryota</taxon>
        <taxon>Metazoa</taxon>
        <taxon>Ecdysozoa</taxon>
        <taxon>Arthropoda</taxon>
        <taxon>Hexapoda</taxon>
        <taxon>Insecta</taxon>
        <taxon>Pterygota</taxon>
        <taxon>Neoptera</taxon>
        <taxon>Endopterygota</taxon>
        <taxon>Diptera</taxon>
        <taxon>Nematocera</taxon>
        <taxon>Culicoidea</taxon>
        <taxon>Culicidae</taxon>
        <taxon>Culicinae</taxon>
        <taxon>Culicini</taxon>
        <taxon>Culex</taxon>
        <taxon>Culex</taxon>
    </lineage>
</organism>
<dbReference type="InterPro" id="IPR037059">
    <property type="entry name" value="RHD_DNA_bind_dom_sf"/>
</dbReference>
<dbReference type="OrthoDB" id="7881762at2759"/>
<dbReference type="InParanoid" id="B0WX36"/>
<feature type="region of interest" description="Disordered" evidence="1">
    <location>
        <begin position="340"/>
        <end position="368"/>
    </location>
</feature>
<evidence type="ECO:0000256" key="1">
    <source>
        <dbReference type="SAM" id="MobiDB-lite"/>
    </source>
</evidence>
<reference evidence="3" key="1">
    <citation type="submission" date="2007-03" db="EMBL/GenBank/DDBJ databases">
        <title>Annotation of Culex pipiens quinquefasciatus.</title>
        <authorList>
            <consortium name="The Broad Institute Genome Sequencing Platform"/>
            <person name="Atkinson P.W."/>
            <person name="Hemingway J."/>
            <person name="Christensen B.M."/>
            <person name="Higgs S."/>
            <person name="Kodira C."/>
            <person name="Hannick L."/>
            <person name="Megy K."/>
            <person name="O'Leary S."/>
            <person name="Pearson M."/>
            <person name="Haas B.J."/>
            <person name="Mauceli E."/>
            <person name="Wortman J.R."/>
            <person name="Lee N.H."/>
            <person name="Guigo R."/>
            <person name="Stanke M."/>
            <person name="Alvarado L."/>
            <person name="Amedeo P."/>
            <person name="Antoine C.H."/>
            <person name="Arensburger P."/>
            <person name="Bidwell S.L."/>
            <person name="Crawford M."/>
            <person name="Camaro F."/>
            <person name="Devon K."/>
            <person name="Engels R."/>
            <person name="Hammond M."/>
            <person name="Howarth C."/>
            <person name="Koehrsen M."/>
            <person name="Lawson D."/>
            <person name="Montgomery P."/>
            <person name="Nene V."/>
            <person name="Nusbaum C."/>
            <person name="Puiu D."/>
            <person name="Romero-Severson J."/>
            <person name="Severson D.W."/>
            <person name="Shumway M."/>
            <person name="Sisk P."/>
            <person name="Stolte C."/>
            <person name="Zeng Q."/>
            <person name="Eisenstadt E."/>
            <person name="Fraser-Liggett C."/>
            <person name="Strausberg R."/>
            <person name="Galagan J."/>
            <person name="Birren B."/>
            <person name="Collins F.H."/>
        </authorList>
    </citation>
    <scope>NUCLEOTIDE SEQUENCE [LARGE SCALE GENOMIC DNA]</scope>
    <source>
        <strain evidence="3">JHB</strain>
    </source>
</reference>
<dbReference type="Pfam" id="PF00554">
    <property type="entry name" value="RHD_DNA_bind"/>
    <property type="match status" value="1"/>
</dbReference>
<dbReference type="InterPro" id="IPR000451">
    <property type="entry name" value="NFkB/Dor"/>
</dbReference>
<dbReference type="CDD" id="cd07827">
    <property type="entry name" value="RHD-n"/>
    <property type="match status" value="1"/>
</dbReference>
<dbReference type="PRINTS" id="PR00057">
    <property type="entry name" value="NFKBTNSCPFCT"/>
</dbReference>
<dbReference type="EnsemblMetazoa" id="CPIJ011758-RA">
    <property type="protein sequence ID" value="CPIJ011758-PA"/>
    <property type="gene ID" value="CPIJ011758"/>
</dbReference>
<dbReference type="KEGG" id="cqu:CpipJ_CPIJ011758"/>
<dbReference type="AlphaFoldDB" id="B0WX36"/>
<proteinExistence type="predicted"/>
<dbReference type="PROSITE" id="PS50254">
    <property type="entry name" value="REL_2"/>
    <property type="match status" value="1"/>
</dbReference>
<keyword evidence="5" id="KW-1185">Reference proteome</keyword>
<name>B0WX36_CULQU</name>
<protein>
    <submittedName>
        <fullName evidence="3 4">Dorsal 1-B</fullName>
    </submittedName>
</protein>
<dbReference type="HOGENOM" id="CLU_605898_0_0_1"/>
<dbReference type="STRING" id="7176.B0WX36"/>
<sequence>MRNFQLLNSQIDVSAMLIQQQMNGGEPAVSDMEVSKEYTPLKPPPRLPPPVPQIVITEQPHPKLHRFRYQSEQRGSTAGSILGVRASGDRPTYPTIEIQGYHGPAKIVISCLSTDDPPRLHPYRLIGRPECRHGLCVLRVGPESGMTYSVNNLAVQSVLKKDVAKELEQRQQCYPNPFKVPVGDASTIDLKKVRLCFELYLETAPGQFRVVHPPVLTDTVYDRKYNPDLIISEMSHCRAPASGGKQIMLLTDTVNKEDIRVRFSEDRPDHLGGLWVAYGAVRRVHRHVAVVVETPAYDDPEITSSVMVAKRNLTNCLDVQIQLERTTDAELSKPLSFELHPSHNRIPKQEVQSPTSNIPVTQEPTPGPSYLPQQQDPNLLPVLFSLEDLLYLPPVQQIDPRIPNPQQFGQELNNFTVLETCNAARNAPVTEEQVENLSCEMLEFRIDDMLNF</sequence>
<dbReference type="GO" id="GO:0045944">
    <property type="term" value="P:positive regulation of transcription by RNA polymerase II"/>
    <property type="evidence" value="ECO:0007669"/>
    <property type="project" value="TreeGrafter"/>
</dbReference>
<dbReference type="InterPro" id="IPR011539">
    <property type="entry name" value="RHD_DNA_bind_dom"/>
</dbReference>
<dbReference type="eggNOG" id="ENOG502QQS6">
    <property type="taxonomic scope" value="Eukaryota"/>
</dbReference>
<dbReference type="Proteomes" id="UP000002320">
    <property type="component" value="Unassembled WGS sequence"/>
</dbReference>
<dbReference type="SUPFAM" id="SSF81296">
    <property type="entry name" value="E set domains"/>
    <property type="match status" value="1"/>
</dbReference>
<evidence type="ECO:0000259" key="2">
    <source>
        <dbReference type="PROSITE" id="PS50254"/>
    </source>
</evidence>
<accession>B0WX36</accession>
<dbReference type="GO" id="GO:0038061">
    <property type="term" value="P:non-canonical NF-kappaB signal transduction"/>
    <property type="evidence" value="ECO:0007669"/>
    <property type="project" value="TreeGrafter"/>
</dbReference>
<reference evidence="4" key="2">
    <citation type="submission" date="2021-02" db="UniProtKB">
        <authorList>
            <consortium name="EnsemblMetazoa"/>
        </authorList>
    </citation>
    <scope>IDENTIFICATION</scope>
    <source>
        <strain evidence="4">JHB</strain>
    </source>
</reference>
<dbReference type="GO" id="GO:0005634">
    <property type="term" value="C:nucleus"/>
    <property type="evidence" value="ECO:0007669"/>
    <property type="project" value="TreeGrafter"/>
</dbReference>
<dbReference type="GO" id="GO:0045087">
    <property type="term" value="P:innate immune response"/>
    <property type="evidence" value="ECO:0007669"/>
    <property type="project" value="TreeGrafter"/>
</dbReference>
<dbReference type="InterPro" id="IPR008967">
    <property type="entry name" value="p53-like_TF_DNA-bd_sf"/>
</dbReference>
<feature type="domain" description="RHD" evidence="2">
    <location>
        <begin position="49"/>
        <end position="227"/>
    </location>
</feature>